<keyword evidence="3" id="KW-1185">Reference proteome</keyword>
<evidence type="ECO:0000313" key="3">
    <source>
        <dbReference type="Proteomes" id="UP001348397"/>
    </source>
</evidence>
<sequence length="66" mass="7793">MLKLIKHRLDDDKLKINTTYQKSSHRMIMVSEIRLKGKWLEKLGFEKGKIVNIKQNKNKLTITVAK</sequence>
<feature type="domain" description="Toxin SymE-like" evidence="1">
    <location>
        <begin position="20"/>
        <end position="64"/>
    </location>
</feature>
<dbReference type="EMBL" id="JAYLAA010000039">
    <property type="protein sequence ID" value="MEC3876333.1"/>
    <property type="molecule type" value="Genomic_DNA"/>
</dbReference>
<protein>
    <submittedName>
        <fullName evidence="2">SymE family type I addiction module toxin</fullName>
    </submittedName>
</protein>
<dbReference type="InterPro" id="IPR014944">
    <property type="entry name" value="Toxin_SymE-like"/>
</dbReference>
<name>A0ABU6HTX5_9FLAO</name>
<organism evidence="2 3">
    <name type="scientific">Chryseobacterium salviniae</name>
    <dbReference type="NCBI Taxonomy" id="3101750"/>
    <lineage>
        <taxon>Bacteria</taxon>
        <taxon>Pseudomonadati</taxon>
        <taxon>Bacteroidota</taxon>
        <taxon>Flavobacteriia</taxon>
        <taxon>Flavobacteriales</taxon>
        <taxon>Weeksellaceae</taxon>
        <taxon>Chryseobacterium group</taxon>
        <taxon>Chryseobacterium</taxon>
    </lineage>
</organism>
<reference evidence="2 3" key="1">
    <citation type="submission" date="2024-01" db="EMBL/GenBank/DDBJ databases">
        <title>Chryseobacterium sp. T9W2-O.</title>
        <authorList>
            <person name="Maltman C."/>
        </authorList>
    </citation>
    <scope>NUCLEOTIDE SEQUENCE [LARGE SCALE GENOMIC DNA]</scope>
    <source>
        <strain evidence="2 3">T9W2-O</strain>
    </source>
</reference>
<dbReference type="Pfam" id="PF08845">
    <property type="entry name" value="SymE_toxin"/>
    <property type="match status" value="1"/>
</dbReference>
<evidence type="ECO:0000259" key="1">
    <source>
        <dbReference type="Pfam" id="PF08845"/>
    </source>
</evidence>
<dbReference type="Proteomes" id="UP001348397">
    <property type="component" value="Unassembled WGS sequence"/>
</dbReference>
<evidence type="ECO:0000313" key="2">
    <source>
        <dbReference type="EMBL" id="MEC3876333.1"/>
    </source>
</evidence>
<accession>A0ABU6HTX5</accession>
<proteinExistence type="predicted"/>
<comment type="caution">
    <text evidence="2">The sequence shown here is derived from an EMBL/GenBank/DDBJ whole genome shotgun (WGS) entry which is preliminary data.</text>
</comment>
<gene>
    <name evidence="2" type="ORF">SOP96_11470</name>
</gene>
<dbReference type="RefSeq" id="WP_326321145.1">
    <property type="nucleotide sequence ID" value="NZ_JAYLAA010000039.1"/>
</dbReference>